<dbReference type="HOGENOM" id="CLU_1984097_0_0_1"/>
<protein>
    <recommendedName>
        <fullName evidence="8">Integrin beta</fullName>
    </recommendedName>
</protein>
<dbReference type="Gene3D" id="3.40.50.410">
    <property type="entry name" value="von Willebrand factor, type A domain"/>
    <property type="match status" value="1"/>
</dbReference>
<name>T1H505_MEGSC</name>
<proteinExistence type="inferred from homology"/>
<feature type="domain" description="Integrin beta subunit VWA" evidence="9">
    <location>
        <begin position="1"/>
        <end position="98"/>
    </location>
</feature>
<dbReference type="GO" id="GO:0007229">
    <property type="term" value="P:integrin-mediated signaling pathway"/>
    <property type="evidence" value="ECO:0007669"/>
    <property type="project" value="UniProtKB-KW"/>
</dbReference>
<dbReference type="GO" id="GO:0008305">
    <property type="term" value="C:integrin complex"/>
    <property type="evidence" value="ECO:0007669"/>
    <property type="project" value="TreeGrafter"/>
</dbReference>
<keyword evidence="5" id="KW-0472">Membrane</keyword>
<evidence type="ECO:0000256" key="3">
    <source>
        <dbReference type="ARBA" id="ARBA00022692"/>
    </source>
</evidence>
<dbReference type="Proteomes" id="UP000015102">
    <property type="component" value="Unassembled WGS sequence"/>
</dbReference>
<evidence type="ECO:0000313" key="10">
    <source>
        <dbReference type="EnsemblMetazoa" id="MESCA011378-PA"/>
    </source>
</evidence>
<dbReference type="GO" id="GO:0009986">
    <property type="term" value="C:cell surface"/>
    <property type="evidence" value="ECO:0007669"/>
    <property type="project" value="TreeGrafter"/>
</dbReference>
<sequence>MHFAGDGKLAGITQRNDKTCHLDESGEYLGSLLYDYPSLEEMYRELIKNKVSVIFAVTKSVLGTYQRIHELMPEISNVEMLTLDSSNILELLKSSYEGFIVGVCTIDSKKKMFAQMLKLGRNLTFI</sequence>
<dbReference type="GO" id="GO:0033627">
    <property type="term" value="P:cell adhesion mediated by integrin"/>
    <property type="evidence" value="ECO:0007669"/>
    <property type="project" value="TreeGrafter"/>
</dbReference>
<dbReference type="EMBL" id="CAQQ02384000">
    <property type="status" value="NOT_ANNOTATED_CDS"/>
    <property type="molecule type" value="Genomic_DNA"/>
</dbReference>
<evidence type="ECO:0000256" key="2">
    <source>
        <dbReference type="ARBA" id="ARBA00007449"/>
    </source>
</evidence>
<comment type="subcellular location">
    <subcellularLocation>
        <location evidence="8">Cell membrane</location>
        <topology evidence="8">Single-pass type I membrane protein</topology>
    </subcellularLocation>
    <subcellularLocation>
        <location evidence="1">Membrane</location>
        <topology evidence="1">Single-pass type I membrane protein</topology>
    </subcellularLocation>
</comment>
<dbReference type="STRING" id="36166.T1H505"/>
<dbReference type="GO" id="GO:0016477">
    <property type="term" value="P:cell migration"/>
    <property type="evidence" value="ECO:0007669"/>
    <property type="project" value="TreeGrafter"/>
</dbReference>
<keyword evidence="6" id="KW-1015">Disulfide bond</keyword>
<dbReference type="GO" id="GO:0007160">
    <property type="term" value="P:cell-matrix adhesion"/>
    <property type="evidence" value="ECO:0007669"/>
    <property type="project" value="TreeGrafter"/>
</dbReference>
<dbReference type="GO" id="GO:0098609">
    <property type="term" value="P:cell-cell adhesion"/>
    <property type="evidence" value="ECO:0007669"/>
    <property type="project" value="TreeGrafter"/>
</dbReference>
<evidence type="ECO:0000256" key="7">
    <source>
        <dbReference type="ARBA" id="ARBA00023180"/>
    </source>
</evidence>
<evidence type="ECO:0000256" key="4">
    <source>
        <dbReference type="ARBA" id="ARBA00023037"/>
    </source>
</evidence>
<evidence type="ECO:0000256" key="5">
    <source>
        <dbReference type="ARBA" id="ARBA00023136"/>
    </source>
</evidence>
<evidence type="ECO:0000259" key="9">
    <source>
        <dbReference type="Pfam" id="PF00362"/>
    </source>
</evidence>
<keyword evidence="4 8" id="KW-0401">Integrin</keyword>
<dbReference type="AlphaFoldDB" id="T1H505"/>
<evidence type="ECO:0000256" key="8">
    <source>
        <dbReference type="RuleBase" id="RU000633"/>
    </source>
</evidence>
<reference evidence="10" key="2">
    <citation type="submission" date="2015-06" db="UniProtKB">
        <authorList>
            <consortium name="EnsemblMetazoa"/>
        </authorList>
    </citation>
    <scope>IDENTIFICATION</scope>
</reference>
<dbReference type="Pfam" id="PF00362">
    <property type="entry name" value="Integrin_beta"/>
    <property type="match status" value="1"/>
</dbReference>
<keyword evidence="7" id="KW-0325">Glycoprotein</keyword>
<keyword evidence="3 8" id="KW-0812">Transmembrane</keyword>
<dbReference type="InterPro" id="IPR002369">
    <property type="entry name" value="Integrin_bsu_VWA"/>
</dbReference>
<dbReference type="SUPFAM" id="SSF53300">
    <property type="entry name" value="vWA-like"/>
    <property type="match status" value="1"/>
</dbReference>
<dbReference type="PRINTS" id="PR01186">
    <property type="entry name" value="INTEGRINB"/>
</dbReference>
<dbReference type="GO" id="GO:0005925">
    <property type="term" value="C:focal adhesion"/>
    <property type="evidence" value="ECO:0007669"/>
    <property type="project" value="TreeGrafter"/>
</dbReference>
<evidence type="ECO:0000256" key="6">
    <source>
        <dbReference type="ARBA" id="ARBA00023157"/>
    </source>
</evidence>
<dbReference type="PANTHER" id="PTHR10082">
    <property type="entry name" value="INTEGRIN BETA SUBUNIT"/>
    <property type="match status" value="1"/>
</dbReference>
<keyword evidence="11" id="KW-1185">Reference proteome</keyword>
<keyword evidence="8" id="KW-0130">Cell adhesion</keyword>
<dbReference type="PANTHER" id="PTHR10082:SF59">
    <property type="entry name" value="INTEGRIN BETA-NU"/>
    <property type="match status" value="1"/>
</dbReference>
<accession>T1H505</accession>
<dbReference type="EnsemblMetazoa" id="MESCA011378-RA">
    <property type="protein sequence ID" value="MESCA011378-PA"/>
    <property type="gene ID" value="MESCA011378"/>
</dbReference>
<evidence type="ECO:0000313" key="11">
    <source>
        <dbReference type="Proteomes" id="UP000015102"/>
    </source>
</evidence>
<comment type="similarity">
    <text evidence="2 8">Belongs to the integrin beta chain family.</text>
</comment>
<organism evidence="10 11">
    <name type="scientific">Megaselia scalaris</name>
    <name type="common">Humpbacked fly</name>
    <name type="synonym">Phora scalaris</name>
    <dbReference type="NCBI Taxonomy" id="36166"/>
    <lineage>
        <taxon>Eukaryota</taxon>
        <taxon>Metazoa</taxon>
        <taxon>Ecdysozoa</taxon>
        <taxon>Arthropoda</taxon>
        <taxon>Hexapoda</taxon>
        <taxon>Insecta</taxon>
        <taxon>Pterygota</taxon>
        <taxon>Neoptera</taxon>
        <taxon>Endopterygota</taxon>
        <taxon>Diptera</taxon>
        <taxon>Brachycera</taxon>
        <taxon>Muscomorpha</taxon>
        <taxon>Platypezoidea</taxon>
        <taxon>Phoridae</taxon>
        <taxon>Megaseliini</taxon>
        <taxon>Megaselia</taxon>
    </lineage>
</organism>
<dbReference type="InterPro" id="IPR036465">
    <property type="entry name" value="vWFA_dom_sf"/>
</dbReference>
<dbReference type="GO" id="GO:0005178">
    <property type="term" value="F:integrin binding"/>
    <property type="evidence" value="ECO:0007669"/>
    <property type="project" value="TreeGrafter"/>
</dbReference>
<reference evidence="11" key="1">
    <citation type="submission" date="2013-02" db="EMBL/GenBank/DDBJ databases">
        <authorList>
            <person name="Hughes D."/>
        </authorList>
    </citation>
    <scope>NUCLEOTIDE SEQUENCE</scope>
    <source>
        <strain>Durham</strain>
        <strain evidence="11">NC isolate 2 -- Noor lab</strain>
    </source>
</reference>
<evidence type="ECO:0000256" key="1">
    <source>
        <dbReference type="ARBA" id="ARBA00004479"/>
    </source>
</evidence>
<dbReference type="InterPro" id="IPR015812">
    <property type="entry name" value="Integrin_bsu"/>
</dbReference>